<dbReference type="WBParaSite" id="SMUV_0000202201-mRNA-1">
    <property type="protein sequence ID" value="SMUV_0000202201-mRNA-1"/>
    <property type="gene ID" value="SMUV_0000202201"/>
</dbReference>
<dbReference type="InterPro" id="IPR014044">
    <property type="entry name" value="CAP_dom"/>
</dbReference>
<keyword evidence="3" id="KW-1185">Reference proteome</keyword>
<dbReference type="Pfam" id="PF00188">
    <property type="entry name" value="CAP"/>
    <property type="match status" value="1"/>
</dbReference>
<dbReference type="InterPro" id="IPR002413">
    <property type="entry name" value="V5_allergen-like"/>
</dbReference>
<name>A0A0N5ACZ2_9BILA</name>
<dbReference type="InterPro" id="IPR001283">
    <property type="entry name" value="CRISP-related"/>
</dbReference>
<dbReference type="SUPFAM" id="SSF55797">
    <property type="entry name" value="PR-1-like"/>
    <property type="match status" value="1"/>
</dbReference>
<evidence type="ECO:0000259" key="2">
    <source>
        <dbReference type="SMART" id="SM00198"/>
    </source>
</evidence>
<dbReference type="PANTHER" id="PTHR10334">
    <property type="entry name" value="CYSTEINE-RICH SECRETORY PROTEIN-RELATED"/>
    <property type="match status" value="1"/>
</dbReference>
<protein>
    <submittedName>
        <fullName evidence="4">SCP domain-containing protein</fullName>
    </submittedName>
</protein>
<dbReference type="Proteomes" id="UP000046393">
    <property type="component" value="Unplaced"/>
</dbReference>
<accession>A0A0N5ACZ2</accession>
<evidence type="ECO:0000313" key="4">
    <source>
        <dbReference type="WBParaSite" id="SMUV_0000202201-mRNA-1"/>
    </source>
</evidence>
<feature type="chain" id="PRO_5005893042" evidence="1">
    <location>
        <begin position="21"/>
        <end position="186"/>
    </location>
</feature>
<dbReference type="SMART" id="SM00198">
    <property type="entry name" value="SCP"/>
    <property type="match status" value="1"/>
</dbReference>
<evidence type="ECO:0000313" key="3">
    <source>
        <dbReference type="Proteomes" id="UP000046393"/>
    </source>
</evidence>
<feature type="signal peptide" evidence="1">
    <location>
        <begin position="1"/>
        <end position="20"/>
    </location>
</feature>
<keyword evidence="1" id="KW-0732">Signal</keyword>
<evidence type="ECO:0000256" key="1">
    <source>
        <dbReference type="SAM" id="SignalP"/>
    </source>
</evidence>
<reference evidence="4" key="1">
    <citation type="submission" date="2017-02" db="UniProtKB">
        <authorList>
            <consortium name="WormBaseParasite"/>
        </authorList>
    </citation>
    <scope>IDENTIFICATION</scope>
</reference>
<dbReference type="PRINTS" id="PR00837">
    <property type="entry name" value="V5TPXLIKE"/>
</dbReference>
<dbReference type="STRING" id="451379.A0A0N5ACZ2"/>
<proteinExistence type="predicted"/>
<dbReference type="AlphaFoldDB" id="A0A0N5ACZ2"/>
<dbReference type="Gene3D" id="3.40.33.10">
    <property type="entry name" value="CAP"/>
    <property type="match status" value="1"/>
</dbReference>
<sequence length="186" mass="20185">MAQLFAVLMVIAAASSTVGAQSCAGGKLTDSIRKTIVDEHNKLRSTLALGKAQNKSSGFLPSGSNINKLSYDCNLEKETQEWIDKCTFQHAPLNGAASENIYQAWGSDMRPETHFPKGINMWWSELATKGFNSNDTTLTMDLANSGILHFTAVAWAKSSKVGCGFSNVCQKNGMTVVYMACRYTPS</sequence>
<dbReference type="InterPro" id="IPR035940">
    <property type="entry name" value="CAP_sf"/>
</dbReference>
<dbReference type="PRINTS" id="PR00838">
    <property type="entry name" value="V5ALLERGEN"/>
</dbReference>
<dbReference type="CDD" id="cd05380">
    <property type="entry name" value="CAP_euk"/>
    <property type="match status" value="1"/>
</dbReference>
<organism evidence="3 4">
    <name type="scientific">Syphacia muris</name>
    <dbReference type="NCBI Taxonomy" id="451379"/>
    <lineage>
        <taxon>Eukaryota</taxon>
        <taxon>Metazoa</taxon>
        <taxon>Ecdysozoa</taxon>
        <taxon>Nematoda</taxon>
        <taxon>Chromadorea</taxon>
        <taxon>Rhabditida</taxon>
        <taxon>Spirurina</taxon>
        <taxon>Oxyuridomorpha</taxon>
        <taxon>Oxyuroidea</taxon>
        <taxon>Oxyuridae</taxon>
        <taxon>Syphacia</taxon>
    </lineage>
</organism>
<feature type="domain" description="SCP" evidence="2">
    <location>
        <begin position="31"/>
        <end position="186"/>
    </location>
</feature>